<dbReference type="AlphaFoldDB" id="A0A2P9AF37"/>
<reference evidence="2" key="1">
    <citation type="submission" date="2016-12" db="EMBL/GenBank/DDBJ databases">
        <authorList>
            <person name="Brunel B."/>
        </authorList>
    </citation>
    <scope>NUCLEOTIDE SEQUENCE [LARGE SCALE GENOMIC DNA]</scope>
</reference>
<evidence type="ECO:0000313" key="1">
    <source>
        <dbReference type="EMBL" id="SJM29751.1"/>
    </source>
</evidence>
<keyword evidence="2" id="KW-1185">Reference proteome</keyword>
<protein>
    <submittedName>
        <fullName evidence="1">Uncharacterized protein</fullName>
    </submittedName>
</protein>
<sequence>MGQRDGRFSFRKKLHDMCLARFALYVCLHEQLVDDIVFADFGRCAATDVIVGAALGRRCPAGRKGTACAAELPERQ</sequence>
<dbReference type="EMBL" id="FUIG01000013">
    <property type="protein sequence ID" value="SJM29751.1"/>
    <property type="molecule type" value="Genomic_DNA"/>
</dbReference>
<dbReference type="Proteomes" id="UP000245698">
    <property type="component" value="Unassembled WGS sequence"/>
</dbReference>
<organism evidence="1 2">
    <name type="scientific">Mesorhizobium delmotii</name>
    <dbReference type="NCBI Taxonomy" id="1631247"/>
    <lineage>
        <taxon>Bacteria</taxon>
        <taxon>Pseudomonadati</taxon>
        <taxon>Pseudomonadota</taxon>
        <taxon>Alphaproteobacteria</taxon>
        <taxon>Hyphomicrobiales</taxon>
        <taxon>Phyllobacteriaceae</taxon>
        <taxon>Mesorhizobium</taxon>
    </lineage>
</organism>
<proteinExistence type="predicted"/>
<name>A0A2P9AF37_9HYPH</name>
<accession>A0A2P9AF37</accession>
<evidence type="ECO:0000313" key="2">
    <source>
        <dbReference type="Proteomes" id="UP000245698"/>
    </source>
</evidence>
<gene>
    <name evidence="1" type="ORF">BQ8482_111682</name>
</gene>